<evidence type="ECO:0000313" key="1">
    <source>
        <dbReference type="EMBL" id="AXH96382.1"/>
    </source>
</evidence>
<gene>
    <name evidence="1" type="ORF">DV701_09845</name>
</gene>
<evidence type="ECO:0008006" key="3">
    <source>
        <dbReference type="Google" id="ProtNLM"/>
    </source>
</evidence>
<dbReference type="Proteomes" id="UP000253790">
    <property type="component" value="Chromosome"/>
</dbReference>
<accession>A0A345NMX4</accession>
<dbReference type="EMBL" id="CP031229">
    <property type="protein sequence ID" value="AXH96382.1"/>
    <property type="molecule type" value="Genomic_DNA"/>
</dbReference>
<keyword evidence="2" id="KW-1185">Reference proteome</keyword>
<dbReference type="OrthoDB" id="5146042at2"/>
<organism evidence="1 2">
    <name type="scientific">Ornithinimicrobium avium</name>
    <dbReference type="NCBI Taxonomy" id="2283195"/>
    <lineage>
        <taxon>Bacteria</taxon>
        <taxon>Bacillati</taxon>
        <taxon>Actinomycetota</taxon>
        <taxon>Actinomycetes</taxon>
        <taxon>Micrococcales</taxon>
        <taxon>Ornithinimicrobiaceae</taxon>
        <taxon>Ornithinimicrobium</taxon>
    </lineage>
</organism>
<name>A0A345NMX4_9MICO</name>
<sequence>MKNVTARRQALAQGLTRATIRHRLGTGRWQQIFPGVYLTHSGTPTWRERLMAATLARGAGTVASLECALNLWGLTDREPPILTLAEPVDTRRTCHLPGVRVRRRRRLARARRHGIPVTSAAQTVLDVLALPGRTLDDDVALIIRAVRTKKVTVESLRAELEHHPRHPRRAALAEILAVAADGLESVAEVRYVQRVEAPHGLPRMERQVPMDGPTAVRDGRSRRIDFRDKVRRVRLEIDGELYHRDKQAEDRRRDREAAGKGEVSLRAGWVEVVERPCELAVDVALVQRSRGWQGRPQACGSSCAVGRDARLRGW</sequence>
<protein>
    <recommendedName>
        <fullName evidence="3">DUF559 domain-containing protein</fullName>
    </recommendedName>
</protein>
<proteinExistence type="predicted"/>
<reference evidence="1 2" key="1">
    <citation type="submission" date="2018-07" db="EMBL/GenBank/DDBJ databases">
        <title>Complete genome sequencing of Ornithinimicrobium sp. AMA3305.</title>
        <authorList>
            <person name="Bae J.-W."/>
        </authorList>
    </citation>
    <scope>NUCLEOTIDE SEQUENCE [LARGE SCALE GENOMIC DNA]</scope>
    <source>
        <strain evidence="1 2">AMA3305</strain>
    </source>
</reference>
<dbReference type="RefSeq" id="WP_114928147.1">
    <property type="nucleotide sequence ID" value="NZ_CP031229.1"/>
</dbReference>
<evidence type="ECO:0000313" key="2">
    <source>
        <dbReference type="Proteomes" id="UP000253790"/>
    </source>
</evidence>
<dbReference type="AlphaFoldDB" id="A0A345NMX4"/>
<dbReference type="KEGG" id="orn:DV701_09845"/>